<dbReference type="GeneID" id="18817621"/>
<dbReference type="GO" id="GO:0005737">
    <property type="term" value="C:cytoplasm"/>
    <property type="evidence" value="ECO:0007669"/>
    <property type="project" value="TreeGrafter"/>
</dbReference>
<name>F8NIK9_SERL9</name>
<dbReference type="InterPro" id="IPR050452">
    <property type="entry name" value="Metacaspase"/>
</dbReference>
<dbReference type="GO" id="GO:0004197">
    <property type="term" value="F:cysteine-type endopeptidase activity"/>
    <property type="evidence" value="ECO:0007669"/>
    <property type="project" value="InterPro"/>
</dbReference>
<proteinExistence type="inferred from homology"/>
<dbReference type="GO" id="GO:0006508">
    <property type="term" value="P:proteolysis"/>
    <property type="evidence" value="ECO:0007669"/>
    <property type="project" value="InterPro"/>
</dbReference>
<gene>
    <name evidence="3" type="ORF">SERLADRAFT_458016</name>
</gene>
<dbReference type="AlphaFoldDB" id="F8NIK9"/>
<dbReference type="HOGENOM" id="CLU_2177161_0_0_1"/>
<evidence type="ECO:0000259" key="2">
    <source>
        <dbReference type="Pfam" id="PF00656"/>
    </source>
</evidence>
<reference evidence="3" key="1">
    <citation type="submission" date="2011-04" db="EMBL/GenBank/DDBJ databases">
        <title>Evolution of plant cell wall degrading machinery underlies the functional diversity of forest fungi.</title>
        <authorList>
            <consortium name="US DOE Joint Genome Institute (JGI-PGF)"/>
            <person name="Eastwood D.C."/>
            <person name="Floudas D."/>
            <person name="Binder M."/>
            <person name="Majcherczyk A."/>
            <person name="Schneider P."/>
            <person name="Aerts A."/>
            <person name="Asiegbu F.O."/>
            <person name="Baker S.E."/>
            <person name="Barry K."/>
            <person name="Bendiksby M."/>
            <person name="Blumentritt M."/>
            <person name="Coutinho P.M."/>
            <person name="Cullen D."/>
            <person name="Cullen D."/>
            <person name="Gathman A."/>
            <person name="Goodell B."/>
            <person name="Henrissat B."/>
            <person name="Ihrmark K."/>
            <person name="Kauserud H."/>
            <person name="Kohler A."/>
            <person name="LaButti K."/>
            <person name="Lapidus A."/>
            <person name="Lavin J.L."/>
            <person name="Lee Y.-H."/>
            <person name="Lindquist E."/>
            <person name="Lilly W."/>
            <person name="Lucas S."/>
            <person name="Morin E."/>
            <person name="Murat C."/>
            <person name="Oguiza J.A."/>
            <person name="Park J."/>
            <person name="Pisabarro A.G."/>
            <person name="Riley R."/>
            <person name="Rosling A."/>
            <person name="Salamov A."/>
            <person name="Schmidt O."/>
            <person name="Schmutz J."/>
            <person name="Skrede I."/>
            <person name="Stenlid J."/>
            <person name="Wiebenga A."/>
            <person name="Xie X."/>
            <person name="Kues U."/>
            <person name="Hibbett D.S."/>
            <person name="Hoffmeister D."/>
            <person name="Hogberg N."/>
            <person name="Martin F."/>
            <person name="Grigoriev I.V."/>
            <person name="Watkinson S.C."/>
        </authorList>
    </citation>
    <scope>NUCLEOTIDE SEQUENCE</scope>
    <source>
        <strain evidence="3">S7.9</strain>
    </source>
</reference>
<organism>
    <name type="scientific">Serpula lacrymans var. lacrymans (strain S7.9)</name>
    <name type="common">Dry rot fungus</name>
    <dbReference type="NCBI Taxonomy" id="578457"/>
    <lineage>
        <taxon>Eukaryota</taxon>
        <taxon>Fungi</taxon>
        <taxon>Dikarya</taxon>
        <taxon>Basidiomycota</taxon>
        <taxon>Agaricomycotina</taxon>
        <taxon>Agaricomycetes</taxon>
        <taxon>Agaricomycetidae</taxon>
        <taxon>Boletales</taxon>
        <taxon>Coniophorineae</taxon>
        <taxon>Serpulaceae</taxon>
        <taxon>Serpula</taxon>
    </lineage>
</organism>
<accession>F8NIK9</accession>
<dbReference type="Pfam" id="PF00656">
    <property type="entry name" value="Peptidase_C14"/>
    <property type="match status" value="1"/>
</dbReference>
<evidence type="ECO:0000313" key="3">
    <source>
        <dbReference type="EMBL" id="EGO29771.1"/>
    </source>
</evidence>
<evidence type="ECO:0000256" key="1">
    <source>
        <dbReference type="ARBA" id="ARBA00009005"/>
    </source>
</evidence>
<dbReference type="InterPro" id="IPR011600">
    <property type="entry name" value="Pept_C14_caspase"/>
</dbReference>
<dbReference type="OrthoDB" id="3223806at2759"/>
<dbReference type="Gene3D" id="3.40.50.12660">
    <property type="match status" value="1"/>
</dbReference>
<feature type="domain" description="Peptidase C14 caspase" evidence="2">
    <location>
        <begin position="10"/>
        <end position="108"/>
    </location>
</feature>
<protein>
    <recommendedName>
        <fullName evidence="2">Peptidase C14 caspase domain-containing protein</fullName>
    </recommendedName>
</protein>
<feature type="non-terminal residue" evidence="3">
    <location>
        <position position="110"/>
    </location>
</feature>
<dbReference type="KEGG" id="sla:SERLADRAFT_458016"/>
<dbReference type="Proteomes" id="UP000008064">
    <property type="component" value="Unassembled WGS sequence"/>
</dbReference>
<dbReference type="PANTHER" id="PTHR48104:SF30">
    <property type="entry name" value="METACASPASE-1"/>
    <property type="match status" value="1"/>
</dbReference>
<comment type="similarity">
    <text evidence="1">Belongs to the peptidase C14B family.</text>
</comment>
<sequence length="110" mass="12681">MSITLEMTPKKKALLIGISYKELNRKYKEKPVGREPGEILHEAHKNARHVKKLLIATLGFLEENIVMMCDKSSFTDDLMPTQANIRREIARLVEGDYLFFSYSGHGEQRD</sequence>
<dbReference type="EMBL" id="GL945429">
    <property type="protein sequence ID" value="EGO29771.1"/>
    <property type="molecule type" value="Genomic_DNA"/>
</dbReference>
<dbReference type="PANTHER" id="PTHR48104">
    <property type="entry name" value="METACASPASE-4"/>
    <property type="match status" value="1"/>
</dbReference>
<dbReference type="RefSeq" id="XP_007314013.1">
    <property type="nucleotide sequence ID" value="XM_007313951.1"/>
</dbReference>